<reference evidence="7 8" key="1">
    <citation type="submission" date="2018-08" db="EMBL/GenBank/DDBJ databases">
        <title>Bacillus chawlae sp. nov., Bacillus glennii sp. nov., and Bacillus saganii sp. nov. Isolated from the Vehicle Assembly Building at Kennedy Space Center where the Viking Spacecraft were Assembled.</title>
        <authorList>
            <person name="Seuylemezian A."/>
            <person name="Vaishampayan P."/>
        </authorList>
    </citation>
    <scope>NUCLEOTIDE SEQUENCE [LARGE SCALE GENOMIC DNA]</scope>
    <source>
        <strain evidence="7 8">V44-8</strain>
    </source>
</reference>
<evidence type="ECO:0000313" key="7">
    <source>
        <dbReference type="EMBL" id="RFU60896.1"/>
    </source>
</evidence>
<dbReference type="Pfam" id="PF02771">
    <property type="entry name" value="Acyl-CoA_dh_N"/>
    <property type="match status" value="1"/>
</dbReference>
<dbReference type="EMBL" id="QVTD01000021">
    <property type="protein sequence ID" value="RFU60896.1"/>
    <property type="molecule type" value="Genomic_DNA"/>
</dbReference>
<dbReference type="RefSeq" id="WP_117324310.1">
    <property type="nucleotide sequence ID" value="NZ_QVTD01000021.1"/>
</dbReference>
<dbReference type="PANTHER" id="PTHR43884">
    <property type="entry name" value="ACYL-COA DEHYDROGENASE"/>
    <property type="match status" value="1"/>
</dbReference>
<evidence type="ECO:0000256" key="1">
    <source>
        <dbReference type="ARBA" id="ARBA00022630"/>
    </source>
</evidence>
<dbReference type="Gene3D" id="1.10.540.10">
    <property type="entry name" value="Acyl-CoA dehydrogenase/oxidase, N-terminal domain"/>
    <property type="match status" value="1"/>
</dbReference>
<keyword evidence="1" id="KW-0285">Flavoprotein</keyword>
<dbReference type="Gene3D" id="2.40.110.10">
    <property type="entry name" value="Butyryl-CoA Dehydrogenase, subunit A, domain 2"/>
    <property type="match status" value="1"/>
</dbReference>
<keyword evidence="2" id="KW-0560">Oxidoreductase</keyword>
<dbReference type="Proteomes" id="UP000262939">
    <property type="component" value="Unassembled WGS sequence"/>
</dbReference>
<feature type="region of interest" description="Disordered" evidence="3">
    <location>
        <begin position="123"/>
        <end position="143"/>
    </location>
</feature>
<evidence type="ECO:0000259" key="4">
    <source>
        <dbReference type="Pfam" id="PF02770"/>
    </source>
</evidence>
<dbReference type="InterPro" id="IPR037069">
    <property type="entry name" value="AcylCoA_DH/ox_N_sf"/>
</dbReference>
<dbReference type="Gene3D" id="1.20.140.10">
    <property type="entry name" value="Butyryl-CoA Dehydrogenase, subunit A, domain 3"/>
    <property type="match status" value="1"/>
</dbReference>
<evidence type="ECO:0000259" key="6">
    <source>
        <dbReference type="Pfam" id="PF08028"/>
    </source>
</evidence>
<evidence type="ECO:0000256" key="2">
    <source>
        <dbReference type="ARBA" id="ARBA00023002"/>
    </source>
</evidence>
<keyword evidence="8" id="KW-1185">Reference proteome</keyword>
<dbReference type="AlphaFoldDB" id="A0A372L6X5"/>
<dbReference type="InterPro" id="IPR013786">
    <property type="entry name" value="AcylCoA_DH/ox_N"/>
</dbReference>
<accession>A0A372L6X5</accession>
<dbReference type="InterPro" id="IPR009100">
    <property type="entry name" value="AcylCoA_DH/oxidase_NM_dom_sf"/>
</dbReference>
<comment type="caution">
    <text evidence="7">The sequence shown here is derived from an EMBL/GenBank/DDBJ whole genome shotgun (WGS) entry which is preliminary data.</text>
</comment>
<dbReference type="CDD" id="cd00567">
    <property type="entry name" value="ACAD"/>
    <property type="match status" value="1"/>
</dbReference>
<dbReference type="GO" id="GO:0003995">
    <property type="term" value="F:acyl-CoA dehydrogenase activity"/>
    <property type="evidence" value="ECO:0007669"/>
    <property type="project" value="TreeGrafter"/>
</dbReference>
<feature type="domain" description="Acyl-CoA dehydrogenase C-terminal" evidence="6">
    <location>
        <begin position="241"/>
        <end position="359"/>
    </location>
</feature>
<evidence type="ECO:0000259" key="5">
    <source>
        <dbReference type="Pfam" id="PF02771"/>
    </source>
</evidence>
<dbReference type="Pfam" id="PF08028">
    <property type="entry name" value="Acyl-CoA_dh_2"/>
    <property type="match status" value="1"/>
</dbReference>
<dbReference type="SUPFAM" id="SSF47203">
    <property type="entry name" value="Acyl-CoA dehydrogenase C-terminal domain-like"/>
    <property type="match status" value="1"/>
</dbReference>
<dbReference type="FunFam" id="2.40.110.10:FF:000020">
    <property type="entry name" value="Putative acyl-CoA dehydrogenase YdbM"/>
    <property type="match status" value="1"/>
</dbReference>
<proteinExistence type="predicted"/>
<dbReference type="InterPro" id="IPR013107">
    <property type="entry name" value="Acyl-CoA_DH_C"/>
</dbReference>
<dbReference type="OrthoDB" id="9785203at2"/>
<dbReference type="PANTHER" id="PTHR43884:SF25">
    <property type="entry name" value="ACYL-COA DEHYDROGENASE YDBM-RELATED"/>
    <property type="match status" value="1"/>
</dbReference>
<sequence length="379" mass="42803">MPFYQTEQQKQYIEDLGKAIEHFSERAEELDESRGFPFQNIEELKDFGYHTLTLPREHGGQGGTLYDYLLAQERIAREDGPTALSIGWHTGVILELAESSNWDEAVLHDFFQEVSKGALVNRAATEPQTGSPTRGGRPETTAIRNGGKWIINGRKTFTTLSPVLDIFIVSAWVPEDETIGSFLIHRNVSGLRIEETWDMIAMQGTGSHDLVLENVEVPQKYYIEKQEDRPKQKSAWLLHIPACYLGIAVAARDYAVAFAKSYSPNSLKGPIRDLPNVQRLIGEIELEILEARHFLYSVAEKWESKPELREELVKSLGAVKLRVTNNALSIVDKAMRIVGARSLQRSNPLQRYYRDVRAGLHNPPMDDATIQLLAQSALY</sequence>
<dbReference type="InterPro" id="IPR036250">
    <property type="entry name" value="AcylCo_DH-like_C"/>
</dbReference>
<protein>
    <submittedName>
        <fullName evidence="7">Acyl-CoA dehydrogenase</fullName>
    </submittedName>
</protein>
<gene>
    <name evidence="7" type="ORF">D0466_20180</name>
</gene>
<feature type="domain" description="Acyl-CoA oxidase/dehydrogenase middle" evidence="4">
    <location>
        <begin position="123"/>
        <end position="215"/>
    </location>
</feature>
<dbReference type="PIRSF" id="PIRSF016578">
    <property type="entry name" value="HsaA"/>
    <property type="match status" value="1"/>
</dbReference>
<feature type="domain" description="Acyl-CoA dehydrogenase/oxidase N-terminal" evidence="5">
    <location>
        <begin position="8"/>
        <end position="94"/>
    </location>
</feature>
<organism evidence="7 8">
    <name type="scientific">Peribacillus glennii</name>
    <dbReference type="NCBI Taxonomy" id="2303991"/>
    <lineage>
        <taxon>Bacteria</taxon>
        <taxon>Bacillati</taxon>
        <taxon>Bacillota</taxon>
        <taxon>Bacilli</taxon>
        <taxon>Bacillales</taxon>
        <taxon>Bacillaceae</taxon>
        <taxon>Peribacillus</taxon>
    </lineage>
</organism>
<dbReference type="InterPro" id="IPR006091">
    <property type="entry name" value="Acyl-CoA_Oxase/DH_mid-dom"/>
</dbReference>
<dbReference type="SUPFAM" id="SSF56645">
    <property type="entry name" value="Acyl-CoA dehydrogenase NM domain-like"/>
    <property type="match status" value="1"/>
</dbReference>
<evidence type="ECO:0000313" key="8">
    <source>
        <dbReference type="Proteomes" id="UP000262939"/>
    </source>
</evidence>
<dbReference type="InterPro" id="IPR046373">
    <property type="entry name" value="Acyl-CoA_Oxase/DH_mid-dom_sf"/>
</dbReference>
<dbReference type="Pfam" id="PF02770">
    <property type="entry name" value="Acyl-CoA_dh_M"/>
    <property type="match status" value="1"/>
</dbReference>
<evidence type="ECO:0000256" key="3">
    <source>
        <dbReference type="SAM" id="MobiDB-lite"/>
    </source>
</evidence>
<dbReference type="GO" id="GO:0050660">
    <property type="term" value="F:flavin adenine dinucleotide binding"/>
    <property type="evidence" value="ECO:0007669"/>
    <property type="project" value="InterPro"/>
</dbReference>
<name>A0A372L6X5_9BACI</name>